<name>A0A4Q7RT08_9BURK</name>
<dbReference type="EMBL" id="SGXM01000004">
    <property type="protein sequence ID" value="RZT36753.1"/>
    <property type="molecule type" value="Genomic_DNA"/>
</dbReference>
<dbReference type="Pfam" id="PF11745">
    <property type="entry name" value="DUF3304"/>
    <property type="match status" value="1"/>
</dbReference>
<organism evidence="2 3">
    <name type="scientific">Cupriavidus agavae</name>
    <dbReference type="NCBI Taxonomy" id="1001822"/>
    <lineage>
        <taxon>Bacteria</taxon>
        <taxon>Pseudomonadati</taxon>
        <taxon>Pseudomonadota</taxon>
        <taxon>Betaproteobacteria</taxon>
        <taxon>Burkholderiales</taxon>
        <taxon>Burkholderiaceae</taxon>
        <taxon>Cupriavidus</taxon>
    </lineage>
</organism>
<evidence type="ECO:0000256" key="1">
    <source>
        <dbReference type="SAM" id="SignalP"/>
    </source>
</evidence>
<evidence type="ECO:0000313" key="3">
    <source>
        <dbReference type="Proteomes" id="UP000291078"/>
    </source>
</evidence>
<dbReference type="RefSeq" id="WP_157994698.1">
    <property type="nucleotide sequence ID" value="NZ_SGXM01000004.1"/>
</dbReference>
<sequence>MTKPNTHVAVAGALVLATMLLAGCEGSSSSAADGGLRLAGYNYTPNRLSRFVITDDNGNQLAADADLPAGAGAGRLGCCLPLQGTTFTVQWEVHDTDEAMRPVDADAPVRTIQKTVSVEVPPSTSRRPGQPRVLGLHFHPDDRVEAEFRSDSSGMRLHHAVGAWVRKIEAVRQFRPDFFEELAEATLPADHGAAYALPDLIDGYREVVPREEMPASHVKKHAFVRWLAVRYQEPDFRRTVTEPADEAMRLHLERTQEIRLAQEAFDAERRRVPADHQALGQASARLRAAREAQDMALAYTATEVTRSSALAQGRAGEDDDEQMSRRAILVGLKGAIHRLRQLESEVLASGEGQQLDSESIALVQAWHDGVEGRNPLPEPVMALFDLLVRDAMLAVSLDSLGLVAPRLQARIGAIASPLASDHTGSEGR</sequence>
<dbReference type="AlphaFoldDB" id="A0A4Q7RT08"/>
<dbReference type="OrthoDB" id="4378831at2"/>
<dbReference type="PROSITE" id="PS51257">
    <property type="entry name" value="PROKAR_LIPOPROTEIN"/>
    <property type="match status" value="1"/>
</dbReference>
<evidence type="ECO:0000313" key="2">
    <source>
        <dbReference type="EMBL" id="RZT36753.1"/>
    </source>
</evidence>
<protein>
    <submittedName>
        <fullName evidence="2">Uncharacterized protein DUF3304</fullName>
    </submittedName>
</protein>
<feature type="chain" id="PRO_5020722630" evidence="1">
    <location>
        <begin position="23"/>
        <end position="428"/>
    </location>
</feature>
<proteinExistence type="predicted"/>
<dbReference type="InterPro" id="IPR021733">
    <property type="entry name" value="DUF3304"/>
</dbReference>
<keyword evidence="3" id="KW-1185">Reference proteome</keyword>
<comment type="caution">
    <text evidence="2">The sequence shown here is derived from an EMBL/GenBank/DDBJ whole genome shotgun (WGS) entry which is preliminary data.</text>
</comment>
<accession>A0A4Q7RT08</accession>
<gene>
    <name evidence="2" type="ORF">EV147_3417</name>
</gene>
<keyword evidence="1" id="KW-0732">Signal</keyword>
<dbReference type="Proteomes" id="UP000291078">
    <property type="component" value="Unassembled WGS sequence"/>
</dbReference>
<feature type="signal peptide" evidence="1">
    <location>
        <begin position="1"/>
        <end position="22"/>
    </location>
</feature>
<reference evidence="2 3" key="1">
    <citation type="journal article" date="2015" name="Stand. Genomic Sci.">
        <title>Genomic Encyclopedia of Bacterial and Archaeal Type Strains, Phase III: the genomes of soil and plant-associated and newly described type strains.</title>
        <authorList>
            <person name="Whitman W.B."/>
            <person name="Woyke T."/>
            <person name="Klenk H.P."/>
            <person name="Zhou Y."/>
            <person name="Lilburn T.G."/>
            <person name="Beck B.J."/>
            <person name="De Vos P."/>
            <person name="Vandamme P."/>
            <person name="Eisen J.A."/>
            <person name="Garrity G."/>
            <person name="Hugenholtz P."/>
            <person name="Kyrpides N.C."/>
        </authorList>
    </citation>
    <scope>NUCLEOTIDE SEQUENCE [LARGE SCALE GENOMIC DNA]</scope>
    <source>
        <strain evidence="2 3">ASC-9842</strain>
    </source>
</reference>